<dbReference type="AlphaFoldDB" id="A0A5E4LQ38"/>
<sequence>MVWPELEKEFSNTTRILLGESLSGIDDYGSWLGKHIPLPHPAKSAVSDKIVWNFPTLNFMGRKISTKRSISMEEMGMVNQTKFTFDDIKSSDLKDMMTRIVTPIAYAIGNYRWRTYTNVDKCGGAGDGMFLYYGDDLYGGIKNVAYSNYTMYSQNMFGCHNTPYSQFCIHTYNSVKVTRAFEVDGCYHSSDILFCHNSEGLTDCMFCFNVKNKRYAIGNIEVGREQYMRVKKILLQTITSQLMKTRALDFDIYSIGKPGEKHD</sequence>
<dbReference type="Proteomes" id="UP000789941">
    <property type="component" value="Unassembled WGS sequence"/>
</dbReference>
<comment type="caution">
    <text evidence="1">The sequence shown here is derived from an EMBL/GenBank/DDBJ whole genome shotgun (WGS) entry which is preliminary data.</text>
</comment>
<name>A0A5E4LQ38_9ARCH</name>
<organism evidence="1 2">
    <name type="scientific">Candidatus Bilamarchaeum dharawalense</name>
    <dbReference type="NCBI Taxonomy" id="2885759"/>
    <lineage>
        <taxon>Archaea</taxon>
        <taxon>Candidatus Micrarchaeota</taxon>
        <taxon>Candidatus Micrarchaeia</taxon>
        <taxon>Candidatus Anstonellales</taxon>
        <taxon>Candidatus Bilamarchaeaceae</taxon>
        <taxon>Candidatus Bilamarchaeum</taxon>
    </lineage>
</organism>
<dbReference type="EMBL" id="CABMJJ010000009">
    <property type="protein sequence ID" value="VVC04185.1"/>
    <property type="molecule type" value="Genomic_DNA"/>
</dbReference>
<evidence type="ECO:0000313" key="1">
    <source>
        <dbReference type="EMBL" id="VVC04185.1"/>
    </source>
</evidence>
<protein>
    <submittedName>
        <fullName evidence="1">Uncharacterized protein</fullName>
    </submittedName>
</protein>
<evidence type="ECO:0000313" key="2">
    <source>
        <dbReference type="Proteomes" id="UP000789941"/>
    </source>
</evidence>
<reference evidence="1 2" key="1">
    <citation type="submission" date="2019-08" db="EMBL/GenBank/DDBJ databases">
        <authorList>
            <person name="Vazquez-Campos X."/>
        </authorList>
    </citation>
    <scope>NUCLEOTIDE SEQUENCE [LARGE SCALE GENOMIC DNA]</scope>
    <source>
        <strain evidence="1">LFW-283_2</strain>
    </source>
</reference>
<accession>A0A5E4LQ38</accession>
<gene>
    <name evidence="1" type="ORF">LFW2832_00785</name>
</gene>
<proteinExistence type="predicted"/>